<dbReference type="EMBL" id="JACVVK020000225">
    <property type="protein sequence ID" value="KAK7483534.1"/>
    <property type="molecule type" value="Genomic_DNA"/>
</dbReference>
<keyword evidence="2" id="KW-1185">Reference proteome</keyword>
<protein>
    <submittedName>
        <fullName evidence="1">Uncharacterized protein</fullName>
    </submittedName>
</protein>
<dbReference type="AlphaFoldDB" id="A0ABD0K8U7"/>
<comment type="caution">
    <text evidence="1">The sequence shown here is derived from an EMBL/GenBank/DDBJ whole genome shotgun (WGS) entry which is preliminary data.</text>
</comment>
<sequence length="77" mass="9033">MQHLRKAFTPEVATRWPFFRVQQSKRLAGTDVNDWEKVQNFDTRVVNKPKAALTHTYAQVLASPLTSRFGEHLFRFD</sequence>
<reference evidence="1 2" key="1">
    <citation type="journal article" date="2023" name="Sci. Data">
        <title>Genome assembly of the Korean intertidal mud-creeper Batillaria attramentaria.</title>
        <authorList>
            <person name="Patra A.K."/>
            <person name="Ho P.T."/>
            <person name="Jun S."/>
            <person name="Lee S.J."/>
            <person name="Kim Y."/>
            <person name="Won Y.J."/>
        </authorList>
    </citation>
    <scope>NUCLEOTIDE SEQUENCE [LARGE SCALE GENOMIC DNA]</scope>
    <source>
        <strain evidence="1">Wonlab-2016</strain>
    </source>
</reference>
<organism evidence="1 2">
    <name type="scientific">Batillaria attramentaria</name>
    <dbReference type="NCBI Taxonomy" id="370345"/>
    <lineage>
        <taxon>Eukaryota</taxon>
        <taxon>Metazoa</taxon>
        <taxon>Spiralia</taxon>
        <taxon>Lophotrochozoa</taxon>
        <taxon>Mollusca</taxon>
        <taxon>Gastropoda</taxon>
        <taxon>Caenogastropoda</taxon>
        <taxon>Sorbeoconcha</taxon>
        <taxon>Cerithioidea</taxon>
        <taxon>Batillariidae</taxon>
        <taxon>Batillaria</taxon>
    </lineage>
</organism>
<evidence type="ECO:0000313" key="1">
    <source>
        <dbReference type="EMBL" id="KAK7483534.1"/>
    </source>
</evidence>
<dbReference type="Proteomes" id="UP001519460">
    <property type="component" value="Unassembled WGS sequence"/>
</dbReference>
<accession>A0ABD0K8U7</accession>
<gene>
    <name evidence="1" type="ORF">BaRGS_00025208</name>
</gene>
<proteinExistence type="predicted"/>
<evidence type="ECO:0000313" key="2">
    <source>
        <dbReference type="Proteomes" id="UP001519460"/>
    </source>
</evidence>
<name>A0ABD0K8U7_9CAEN</name>